<reference evidence="4" key="1">
    <citation type="journal article" date="2016" name="J. Zhejiang Univ. Sci. B">
        <title>Antibiotic resistance mechanisms of Myroides sp.</title>
        <authorList>
            <person name="Hu S."/>
            <person name="Yuan S."/>
            <person name="Qu H."/>
            <person name="Jiang T."/>
            <person name="Zhou Y."/>
            <person name="Wang M."/>
            <person name="Ming D."/>
        </authorList>
    </citation>
    <scope>NUCLEOTIDE SEQUENCE [LARGE SCALE GENOMIC DNA]</scope>
    <source>
        <strain evidence="4">PR63039</strain>
    </source>
</reference>
<geneLocation type="plasmid" evidence="3 4">
    <name>p63039</name>
</geneLocation>
<sequence length="155" mass="18430">MGKLGIITFVIIILVICFFFYLFYLYSHKKEAMKGNNKEEISPFAEDLELIKKATIKPKQSASTEIDSSEKKIQDFEIAYERYNKKNRFFDTDEKDIGREKRENPIFVEAKKTPQKIEKEGKSQLEEKETLEEKVSRYQNKILETINFIKEQRDK</sequence>
<keyword evidence="2" id="KW-0472">Membrane</keyword>
<proteinExistence type="predicted"/>
<evidence type="ECO:0000313" key="3">
    <source>
        <dbReference type="EMBL" id="ALU28495.1"/>
    </source>
</evidence>
<dbReference type="EMBL" id="CP013691">
    <property type="protein sequence ID" value="ALU28495.1"/>
    <property type="molecule type" value="Genomic_DNA"/>
</dbReference>
<keyword evidence="2" id="KW-0812">Transmembrane</keyword>
<keyword evidence="1" id="KW-0175">Coiled coil</keyword>
<dbReference type="AlphaFoldDB" id="A0AAI8C9P9"/>
<feature type="coiled-coil region" evidence="1">
    <location>
        <begin position="59"/>
        <end position="86"/>
    </location>
</feature>
<organism evidence="3 4">
    <name type="scientific">Myroides odoratimimus</name>
    <dbReference type="NCBI Taxonomy" id="76832"/>
    <lineage>
        <taxon>Bacteria</taxon>
        <taxon>Pseudomonadati</taxon>
        <taxon>Bacteroidota</taxon>
        <taxon>Flavobacteriia</taxon>
        <taxon>Flavobacteriales</taxon>
        <taxon>Flavobacteriaceae</taxon>
        <taxon>Myroides</taxon>
    </lineage>
</organism>
<gene>
    <name evidence="3" type="ORF">AS202_20160</name>
</gene>
<keyword evidence="2" id="KW-1133">Transmembrane helix</keyword>
<dbReference type="KEGG" id="mod:AS202_20160"/>
<feature type="transmembrane region" description="Helical" evidence="2">
    <location>
        <begin position="6"/>
        <end position="26"/>
    </location>
</feature>
<evidence type="ECO:0000256" key="2">
    <source>
        <dbReference type="SAM" id="Phobius"/>
    </source>
</evidence>
<protein>
    <submittedName>
        <fullName evidence="3">Uncharacterized protein</fullName>
    </submittedName>
</protein>
<evidence type="ECO:0000256" key="1">
    <source>
        <dbReference type="SAM" id="Coils"/>
    </source>
</evidence>
<accession>A0AAI8C9P9</accession>
<name>A0AAI8C9P9_9FLAO</name>
<keyword evidence="3" id="KW-0614">Plasmid</keyword>
<dbReference type="Proteomes" id="UP000069030">
    <property type="component" value="Plasmid p63039"/>
</dbReference>
<evidence type="ECO:0000313" key="4">
    <source>
        <dbReference type="Proteomes" id="UP000069030"/>
    </source>
</evidence>